<sequence>MSTAPLISSAANRALASIADALAEKDARRRNRLISVALEQWASEDVEAAGAWSLAPTGLPRNVALAAVIRGGVGAHPLATARYVGRLSVECPDEADELGHDLIFALGKNGLWSAAAAWATGGAQVNPEWISDAYARWSAARPEEAQASAAALASPPAREAALSAIVPANPRSS</sequence>
<proteinExistence type="predicted"/>
<reference evidence="1" key="1">
    <citation type="submission" date="2016-10" db="EMBL/GenBank/DDBJ databases">
        <title>Sequence of Gallionella enrichment culture.</title>
        <authorList>
            <person name="Poehlein A."/>
            <person name="Muehling M."/>
            <person name="Daniel R."/>
        </authorList>
    </citation>
    <scope>NUCLEOTIDE SEQUENCE</scope>
</reference>
<comment type="caution">
    <text evidence="1">The sequence shown here is derived from an EMBL/GenBank/DDBJ whole genome shotgun (WGS) entry which is preliminary data.</text>
</comment>
<name>A0A1J5T2S0_9ZZZZ</name>
<dbReference type="AlphaFoldDB" id="A0A1J5T2S0"/>
<dbReference type="EMBL" id="MLJW01000043">
    <property type="protein sequence ID" value="OIR06470.1"/>
    <property type="molecule type" value="Genomic_DNA"/>
</dbReference>
<accession>A0A1J5T2S0</accession>
<protein>
    <submittedName>
        <fullName evidence="1">Uncharacterized protein</fullName>
    </submittedName>
</protein>
<gene>
    <name evidence="1" type="ORF">GALL_113870</name>
</gene>
<evidence type="ECO:0000313" key="1">
    <source>
        <dbReference type="EMBL" id="OIR06470.1"/>
    </source>
</evidence>
<organism evidence="1">
    <name type="scientific">mine drainage metagenome</name>
    <dbReference type="NCBI Taxonomy" id="410659"/>
    <lineage>
        <taxon>unclassified sequences</taxon>
        <taxon>metagenomes</taxon>
        <taxon>ecological metagenomes</taxon>
    </lineage>
</organism>